<evidence type="ECO:0000313" key="3">
    <source>
        <dbReference type="Proteomes" id="UP000002204"/>
    </source>
</evidence>
<gene>
    <name evidence="2" type="ordered locus">RER_pREC1-00580</name>
</gene>
<dbReference type="HOGENOM" id="CLU_2331794_0_0_11"/>
<geneLocation type="plasmid" evidence="2 3">
    <name>pREC1</name>
</geneLocation>
<dbReference type="KEGG" id="rer:RER_pREC1-00580"/>
<evidence type="ECO:0000256" key="1">
    <source>
        <dbReference type="SAM" id="MobiDB-lite"/>
    </source>
</evidence>
<proteinExistence type="predicted"/>
<organism evidence="2 3">
    <name type="scientific">Rhodococcus erythropolis (strain PR4 / NBRC 100887)</name>
    <dbReference type="NCBI Taxonomy" id="234621"/>
    <lineage>
        <taxon>Bacteria</taxon>
        <taxon>Bacillati</taxon>
        <taxon>Actinomycetota</taxon>
        <taxon>Actinomycetes</taxon>
        <taxon>Mycobacteriales</taxon>
        <taxon>Nocardiaceae</taxon>
        <taxon>Rhodococcus</taxon>
        <taxon>Rhodococcus erythropolis group</taxon>
    </lineage>
</organism>
<feature type="compositionally biased region" description="Basic and acidic residues" evidence="1">
    <location>
        <begin position="11"/>
        <end position="20"/>
    </location>
</feature>
<accession>Q3L914</accession>
<feature type="region of interest" description="Disordered" evidence="1">
    <location>
        <begin position="1"/>
        <end position="46"/>
    </location>
</feature>
<keyword evidence="2" id="KW-0614">Plasmid</keyword>
<reference evidence="3" key="1">
    <citation type="submission" date="2005-03" db="EMBL/GenBank/DDBJ databases">
        <title>Comparison of the complete genome sequences of Rhodococcus erythropolis PR4 and Rhodococcus opacus B4.</title>
        <authorList>
            <person name="Takarada H."/>
            <person name="Sekine M."/>
            <person name="Hosoyama A."/>
            <person name="Yamada R."/>
            <person name="Fujisawa T."/>
            <person name="Omata S."/>
            <person name="Shimizu A."/>
            <person name="Tsukatani N."/>
            <person name="Tanikawa S."/>
            <person name="Fujita N."/>
            <person name="Harayama S."/>
        </authorList>
    </citation>
    <scope>NUCLEOTIDE SEQUENCE [LARGE SCALE GENOMIC DNA]</scope>
    <source>
        <strain evidence="3">PR4 / NBRC 100887</strain>
        <plasmid evidence="3">pREC1</plasmid>
    </source>
</reference>
<dbReference type="PATRIC" id="fig|234621.6.peg.66"/>
<protein>
    <submittedName>
        <fullName evidence="2">Uncharacterized protein</fullName>
    </submittedName>
</protein>
<sequence>MAVQRVSAGLEDTHPAERLGSRPAKVGGGSAAATPRPEMRQPAPPEDPLVQFNVNIHQSVKVRFEKAVLKAGYEMGEKITKGALVEMALLRYLDENDL</sequence>
<dbReference type="EMBL" id="AP008932">
    <property type="protein sequence ID" value="BAE46299.1"/>
    <property type="molecule type" value="Genomic_DNA"/>
</dbReference>
<dbReference type="RefSeq" id="WP_011331203.1">
    <property type="nucleotide sequence ID" value="NC_007486.1"/>
</dbReference>
<dbReference type="Proteomes" id="UP000002204">
    <property type="component" value="Plasmid pREC1"/>
</dbReference>
<name>Q3L914_RHOE4</name>
<evidence type="ECO:0000313" key="2">
    <source>
        <dbReference type="EMBL" id="BAE46299.1"/>
    </source>
</evidence>
<dbReference type="AlphaFoldDB" id="Q3L914"/>
<reference evidence="2 3" key="2">
    <citation type="journal article" date="2006" name="Environ. Microbiol.">
        <title>Sequence analysis of three plasmids harboured in Rhodococcus erythropolis strain PR4.</title>
        <authorList>
            <person name="Sekine M."/>
            <person name="Tanikawa S."/>
            <person name="Omata S."/>
            <person name="Saito M."/>
            <person name="Fujisawa T."/>
            <person name="Tsukatani N."/>
            <person name="Tajima T."/>
            <person name="Sekigawa T."/>
            <person name="Kosugi H."/>
            <person name="Matsuo Y."/>
            <person name="Nishiko R."/>
            <person name="Imamura K."/>
            <person name="Ito M."/>
            <person name="Narita H."/>
            <person name="Tago S."/>
            <person name="Fujita N."/>
            <person name="Harayama S."/>
        </authorList>
    </citation>
    <scope>NUCLEOTIDE SEQUENCE [LARGE SCALE GENOMIC DNA]</scope>
    <source>
        <strain evidence="3">PR4 / NBRC 100887</strain>
        <plasmid evidence="2 3">pREC1</plasmid>
    </source>
</reference>